<evidence type="ECO:0000259" key="1">
    <source>
        <dbReference type="Pfam" id="PF23500"/>
    </source>
</evidence>
<dbReference type="Pfam" id="PF23500">
    <property type="entry name" value="DUF7133"/>
    <property type="match status" value="1"/>
</dbReference>
<sequence length="192" mass="21044">MKAIHTLLFGLTTLVMVTLPMFAAIPKPTDAPKPLSPEESAKLVSLPKGFELELLAAEPLVRQPSGVCRDARGRLFVCELHGYNMEGQYDIEALNKTGKLDKVVRRIPAPPEAFRKAEEDQIGVVKLLRDTDGDGRMDKAEVWADDLPACLGIVPARDGVIVAAEPDIIFLADRDEDGHAEVREVLFTGFKV</sequence>
<evidence type="ECO:0000313" key="2">
    <source>
        <dbReference type="EMBL" id="SVB63204.1"/>
    </source>
</evidence>
<organism evidence="2">
    <name type="scientific">marine metagenome</name>
    <dbReference type="NCBI Taxonomy" id="408172"/>
    <lineage>
        <taxon>unclassified sequences</taxon>
        <taxon>metagenomes</taxon>
        <taxon>ecological metagenomes</taxon>
    </lineage>
</organism>
<feature type="domain" description="DUF7133" evidence="1">
    <location>
        <begin position="36"/>
        <end position="191"/>
    </location>
</feature>
<dbReference type="InterPro" id="IPR055557">
    <property type="entry name" value="DUF7133"/>
</dbReference>
<dbReference type="PANTHER" id="PTHR33546:SF1">
    <property type="entry name" value="LARGE, MULTIFUNCTIONAL SECRETED PROTEIN"/>
    <property type="match status" value="1"/>
</dbReference>
<dbReference type="PROSITE" id="PS00018">
    <property type="entry name" value="EF_HAND_1"/>
    <property type="match status" value="1"/>
</dbReference>
<accession>A0A382FLH7</accession>
<dbReference type="EMBL" id="UINC01050349">
    <property type="protein sequence ID" value="SVB63204.1"/>
    <property type="molecule type" value="Genomic_DNA"/>
</dbReference>
<dbReference type="PANTHER" id="PTHR33546">
    <property type="entry name" value="LARGE, MULTIFUNCTIONAL SECRETED PROTEIN-RELATED"/>
    <property type="match status" value="1"/>
</dbReference>
<feature type="non-terminal residue" evidence="2">
    <location>
        <position position="192"/>
    </location>
</feature>
<proteinExistence type="predicted"/>
<dbReference type="AlphaFoldDB" id="A0A382FLH7"/>
<gene>
    <name evidence="2" type="ORF">METZ01_LOCUS216058</name>
</gene>
<dbReference type="InterPro" id="IPR018247">
    <property type="entry name" value="EF_Hand_1_Ca_BS"/>
</dbReference>
<name>A0A382FLH7_9ZZZZ</name>
<reference evidence="2" key="1">
    <citation type="submission" date="2018-05" db="EMBL/GenBank/DDBJ databases">
        <authorList>
            <person name="Lanie J.A."/>
            <person name="Ng W.-L."/>
            <person name="Kazmierczak K.M."/>
            <person name="Andrzejewski T.M."/>
            <person name="Davidsen T.M."/>
            <person name="Wayne K.J."/>
            <person name="Tettelin H."/>
            <person name="Glass J.I."/>
            <person name="Rusch D."/>
            <person name="Podicherti R."/>
            <person name="Tsui H.-C.T."/>
            <person name="Winkler M.E."/>
        </authorList>
    </citation>
    <scope>NUCLEOTIDE SEQUENCE</scope>
</reference>
<protein>
    <recommendedName>
        <fullName evidence="1">DUF7133 domain-containing protein</fullName>
    </recommendedName>
</protein>